<name>A0A1E5XUU9_9HYPH</name>
<evidence type="ECO:0000313" key="2">
    <source>
        <dbReference type="Proteomes" id="UP000095463"/>
    </source>
</evidence>
<dbReference type="AlphaFoldDB" id="A0A1E5XUU9"/>
<protein>
    <recommendedName>
        <fullName evidence="3">DUF2865 domain-containing protein</fullName>
    </recommendedName>
</protein>
<proteinExistence type="predicted"/>
<comment type="caution">
    <text evidence="1">The sequence shown here is derived from an EMBL/GenBank/DDBJ whole genome shotgun (WGS) entry which is preliminary data.</text>
</comment>
<dbReference type="Proteomes" id="UP000095463">
    <property type="component" value="Unassembled WGS sequence"/>
</dbReference>
<keyword evidence="2" id="KW-1185">Reference proteome</keyword>
<dbReference type="OrthoDB" id="7850882at2"/>
<organism evidence="1 2">
    <name type="scientific">Devosia insulae DS-56</name>
    <dbReference type="NCBI Taxonomy" id="1116389"/>
    <lineage>
        <taxon>Bacteria</taxon>
        <taxon>Pseudomonadati</taxon>
        <taxon>Pseudomonadota</taxon>
        <taxon>Alphaproteobacteria</taxon>
        <taxon>Hyphomicrobiales</taxon>
        <taxon>Devosiaceae</taxon>
        <taxon>Devosia</taxon>
    </lineage>
</organism>
<evidence type="ECO:0008006" key="3">
    <source>
        <dbReference type="Google" id="ProtNLM"/>
    </source>
</evidence>
<evidence type="ECO:0000313" key="1">
    <source>
        <dbReference type="EMBL" id="OEO32360.1"/>
    </source>
</evidence>
<reference evidence="1 2" key="1">
    <citation type="journal article" date="2015" name="Genome Announc.">
        <title>Genome Assemblies of Three Soil-Associated Devosia species: D. insulae, D. limi, and D. soli.</title>
        <authorList>
            <person name="Hassan Y.I."/>
            <person name="Lepp D."/>
            <person name="Zhou T."/>
        </authorList>
    </citation>
    <scope>NUCLEOTIDE SEQUENCE [LARGE SCALE GENOMIC DNA]</scope>
    <source>
        <strain evidence="1 2">DS-56</strain>
    </source>
</reference>
<sequence length="386" mass="42459">MTRAHLRASALLVRFALLLFVAWAGLVIDVSTAYAQADSCARLQATLRSLDRNSDFQNSQGGALKRLQREVQRSESAYVRQGCNDDAKAGRRLTPECRSLARDVLRGREEVQQLSQSVSTGEAVAQQREAILQEMARFDCDGRSRVQVQRGDRGNLFERLFGVFTDGDDGAGGIRGEEFNPYGDYHTVRTLCVRKTDGFWWPISYSTLVDYVANDAQQCRAMCPGLDVDLYYYDNPGQEPEQMINEWGEPYSSLPNAFKFRTEFDTTNKCTSTQDQGAITLAELAGGGTRAMVTFRGATFPLPLRDGRRISPTVATVTQVAELTQFVDVPLPRPRPAAPGETPKPVVAVVAPAAPDQPGRIVQFGDKRVRVVGPDTPYAPQVAAGT</sequence>
<dbReference type="RefSeq" id="WP_069908494.1">
    <property type="nucleotide sequence ID" value="NZ_LAJE02000074.1"/>
</dbReference>
<accession>A0A1E5XUU9</accession>
<dbReference type="Pfam" id="PF11064">
    <property type="entry name" value="DUF2865"/>
    <property type="match status" value="1"/>
</dbReference>
<dbReference type="InterPro" id="IPR021293">
    <property type="entry name" value="DUF2865"/>
</dbReference>
<gene>
    <name evidence="1" type="ORF">VW23_012015</name>
</gene>
<dbReference type="EMBL" id="LAJE02000074">
    <property type="protein sequence ID" value="OEO32360.1"/>
    <property type="molecule type" value="Genomic_DNA"/>
</dbReference>